<dbReference type="VEuPathDB" id="FungiDB:BO80DRAFT_229445"/>
<keyword evidence="1" id="KW-0812">Transmembrane</keyword>
<keyword evidence="3" id="KW-1185">Reference proteome</keyword>
<dbReference type="EMBL" id="KZ824477">
    <property type="protein sequence ID" value="RAK96297.1"/>
    <property type="molecule type" value="Genomic_DNA"/>
</dbReference>
<gene>
    <name evidence="2" type="ORF">BO80DRAFT_229445</name>
</gene>
<evidence type="ECO:0000256" key="1">
    <source>
        <dbReference type="SAM" id="Phobius"/>
    </source>
</evidence>
<dbReference type="GeneID" id="37219317"/>
<feature type="transmembrane region" description="Helical" evidence="1">
    <location>
        <begin position="30"/>
        <end position="49"/>
    </location>
</feature>
<accession>A0A395GN88</accession>
<name>A0A395GN88_9EURO</name>
<keyword evidence="1" id="KW-1133">Transmembrane helix</keyword>
<evidence type="ECO:0000313" key="2">
    <source>
        <dbReference type="EMBL" id="RAK96297.1"/>
    </source>
</evidence>
<protein>
    <submittedName>
        <fullName evidence="2">Uncharacterized protein</fullName>
    </submittedName>
</protein>
<dbReference type="AlphaFoldDB" id="A0A395GN88"/>
<dbReference type="Proteomes" id="UP000249402">
    <property type="component" value="Unassembled WGS sequence"/>
</dbReference>
<keyword evidence="1" id="KW-0472">Membrane</keyword>
<proteinExistence type="predicted"/>
<reference evidence="2 3" key="1">
    <citation type="submission" date="2018-02" db="EMBL/GenBank/DDBJ databases">
        <title>The genomes of Aspergillus section Nigri reveals drivers in fungal speciation.</title>
        <authorList>
            <consortium name="DOE Joint Genome Institute"/>
            <person name="Vesth T.C."/>
            <person name="Nybo J."/>
            <person name="Theobald S."/>
            <person name="Brandl J."/>
            <person name="Frisvad J.C."/>
            <person name="Nielsen K.F."/>
            <person name="Lyhne E.K."/>
            <person name="Kogle M.E."/>
            <person name="Kuo A."/>
            <person name="Riley R."/>
            <person name="Clum A."/>
            <person name="Nolan M."/>
            <person name="Lipzen A."/>
            <person name="Salamov A."/>
            <person name="Henrissat B."/>
            <person name="Wiebenga A."/>
            <person name="De vries R.P."/>
            <person name="Grigoriev I.V."/>
            <person name="Mortensen U.H."/>
            <person name="Andersen M.R."/>
            <person name="Baker S.E."/>
        </authorList>
    </citation>
    <scope>NUCLEOTIDE SEQUENCE [LARGE SCALE GENOMIC DNA]</scope>
    <source>
        <strain evidence="2 3">CBS 121593</strain>
    </source>
</reference>
<dbReference type="RefSeq" id="XP_025570625.1">
    <property type="nucleotide sequence ID" value="XM_025714452.1"/>
</dbReference>
<sequence>MQIAPTRILAVFKPHAGRLVVGWITTSESLLLYVLILFFSCFLFLITIVPSGYGCLLGMTLVYCVPVYMIAAGMALCYGIIFYPPLSRLNVFVYIDHPLLLL</sequence>
<feature type="transmembrane region" description="Helical" evidence="1">
    <location>
        <begin position="61"/>
        <end position="83"/>
    </location>
</feature>
<evidence type="ECO:0000313" key="3">
    <source>
        <dbReference type="Proteomes" id="UP000249402"/>
    </source>
</evidence>
<organism evidence="2 3">
    <name type="scientific">Aspergillus ibericus CBS 121593</name>
    <dbReference type="NCBI Taxonomy" id="1448316"/>
    <lineage>
        <taxon>Eukaryota</taxon>
        <taxon>Fungi</taxon>
        <taxon>Dikarya</taxon>
        <taxon>Ascomycota</taxon>
        <taxon>Pezizomycotina</taxon>
        <taxon>Eurotiomycetes</taxon>
        <taxon>Eurotiomycetidae</taxon>
        <taxon>Eurotiales</taxon>
        <taxon>Aspergillaceae</taxon>
        <taxon>Aspergillus</taxon>
        <taxon>Aspergillus subgen. Circumdati</taxon>
    </lineage>
</organism>